<dbReference type="GO" id="GO:0043161">
    <property type="term" value="P:proteasome-mediated ubiquitin-dependent protein catabolic process"/>
    <property type="evidence" value="ECO:0000318"/>
    <property type="project" value="GO_Central"/>
</dbReference>
<dbReference type="GO" id="GO:0031593">
    <property type="term" value="F:polyubiquitin modification-dependent protein binding"/>
    <property type="evidence" value="ECO:0000318"/>
    <property type="project" value="GO_Central"/>
</dbReference>
<dbReference type="Gene3D" id="3.10.20.90">
    <property type="entry name" value="Phosphatidylinositol 3-kinase Catalytic Subunit, Chain A, domain 1"/>
    <property type="match status" value="1"/>
</dbReference>
<dbReference type="PhylomeDB" id="A7SU85"/>
<gene>
    <name evidence="1" type="ORF">NEMVEDRAFT_v1g247441</name>
</gene>
<proteinExistence type="predicted"/>
<organism evidence="1 2">
    <name type="scientific">Nematostella vectensis</name>
    <name type="common">Starlet sea anemone</name>
    <dbReference type="NCBI Taxonomy" id="45351"/>
    <lineage>
        <taxon>Eukaryota</taxon>
        <taxon>Metazoa</taxon>
        <taxon>Cnidaria</taxon>
        <taxon>Anthozoa</taxon>
        <taxon>Hexacorallia</taxon>
        <taxon>Actiniaria</taxon>
        <taxon>Edwardsiidae</taxon>
        <taxon>Nematostella</taxon>
    </lineage>
</organism>
<dbReference type="GO" id="GO:0005654">
    <property type="term" value="C:nucleoplasm"/>
    <property type="evidence" value="ECO:0000318"/>
    <property type="project" value="GO_Central"/>
</dbReference>
<sequence>MAENVLDVYAEYSSYDGTEKGRLSLEISSWRTKLVRDLKNVIQKQLKIPRCDQTLTYREQVLSDDSVLLSSLYLREKDVLQLQFLASGKLDEMNELISNLKEFAEAITDDSKRHDEILTLVESRCESTSEDEEDANPLFPMSKYDLVLRALENLAFMYFIPWKSNQSTAQRHYFVQEGGFGTFLIVFTFSHKRYQIDSNTSKPKRSWYRATNEPSNLERRLARYNNEQQMLEMHCLSLLWNFSETSHDRLHAMRRGAVEKVVDALLLDPHMQAPEEDDFWVTVSLNETAVGCLVQYAEFTGTQEAIAKDRATVNKLITMVECRLHDTTTSYYSMYSSQIAANTLFCCASSVRSPIDLVRSGVHVRMIELTRKLLAKQNDMAIRYYCCIFLGRVLCCPLIKLDSNTIKDIDKLLDKFMSLHKPEDISAWEEKHNYVWITMVPFITLAFAGGHSIRLKYDTVPTHALPWLPGSPATQRLGLFCLRHMCASPENCSLVRKEKLLPYLVCLKWYLDGKEREALDHCLRLFSPHEPPALSAIAKATLALIRGFQPTLRM</sequence>
<dbReference type="eggNOG" id="ENOG502SE6M">
    <property type="taxonomic scope" value="Eukaryota"/>
</dbReference>
<dbReference type="GO" id="GO:0070628">
    <property type="term" value="F:proteasome binding"/>
    <property type="evidence" value="ECO:0000318"/>
    <property type="project" value="GO_Central"/>
</dbReference>
<evidence type="ECO:0000313" key="2">
    <source>
        <dbReference type="Proteomes" id="UP000001593"/>
    </source>
</evidence>
<dbReference type="SUPFAM" id="SSF48371">
    <property type="entry name" value="ARM repeat"/>
    <property type="match status" value="1"/>
</dbReference>
<evidence type="ECO:0008006" key="3">
    <source>
        <dbReference type="Google" id="ProtNLM"/>
    </source>
</evidence>
<dbReference type="HOGENOM" id="CLU_452927_0_0_1"/>
<protein>
    <recommendedName>
        <fullName evidence="3">Ubiquitin-like domain-containing protein</fullName>
    </recommendedName>
</protein>
<dbReference type="SUPFAM" id="SSF54236">
    <property type="entry name" value="Ubiquitin-like"/>
    <property type="match status" value="1"/>
</dbReference>
<dbReference type="GO" id="GO:0005829">
    <property type="term" value="C:cytosol"/>
    <property type="evidence" value="ECO:0000318"/>
    <property type="project" value="GO_Central"/>
</dbReference>
<dbReference type="InterPro" id="IPR029071">
    <property type="entry name" value="Ubiquitin-like_domsf"/>
</dbReference>
<keyword evidence="2" id="KW-1185">Reference proteome</keyword>
<dbReference type="GO" id="GO:0043130">
    <property type="term" value="F:ubiquitin binding"/>
    <property type="evidence" value="ECO:0000318"/>
    <property type="project" value="GO_Central"/>
</dbReference>
<dbReference type="Proteomes" id="UP000001593">
    <property type="component" value="Unassembled WGS sequence"/>
</dbReference>
<dbReference type="KEGG" id="nve:5503878"/>
<dbReference type="Gene3D" id="1.25.10.10">
    <property type="entry name" value="Leucine-rich Repeat Variant"/>
    <property type="match status" value="1"/>
</dbReference>
<dbReference type="AlphaFoldDB" id="A7SU85"/>
<accession>A7SU85</accession>
<name>A7SU85_NEMVE</name>
<dbReference type="OrthoDB" id="5948924at2759"/>
<dbReference type="InterPro" id="IPR011989">
    <property type="entry name" value="ARM-like"/>
</dbReference>
<dbReference type="InterPro" id="IPR016024">
    <property type="entry name" value="ARM-type_fold"/>
</dbReference>
<reference evidence="1 2" key="1">
    <citation type="journal article" date="2007" name="Science">
        <title>Sea anemone genome reveals ancestral eumetazoan gene repertoire and genomic organization.</title>
        <authorList>
            <person name="Putnam N.H."/>
            <person name="Srivastava M."/>
            <person name="Hellsten U."/>
            <person name="Dirks B."/>
            <person name="Chapman J."/>
            <person name="Salamov A."/>
            <person name="Terry A."/>
            <person name="Shapiro H."/>
            <person name="Lindquist E."/>
            <person name="Kapitonov V.V."/>
            <person name="Jurka J."/>
            <person name="Genikhovich G."/>
            <person name="Grigoriev I.V."/>
            <person name="Lucas S.M."/>
            <person name="Steele R.E."/>
            <person name="Finnerty J.R."/>
            <person name="Technau U."/>
            <person name="Martindale M.Q."/>
            <person name="Rokhsar D.S."/>
        </authorList>
    </citation>
    <scope>NUCLEOTIDE SEQUENCE [LARGE SCALE GENOMIC DNA]</scope>
    <source>
        <strain evidence="2">CH2 X CH6</strain>
    </source>
</reference>
<evidence type="ECO:0000313" key="1">
    <source>
        <dbReference type="EMBL" id="EDO32719.1"/>
    </source>
</evidence>
<dbReference type="InParanoid" id="A7SU85"/>
<dbReference type="OMA" id="GCLVQYA"/>
<dbReference type="EMBL" id="DS469809">
    <property type="protein sequence ID" value="EDO32719.1"/>
    <property type="molecule type" value="Genomic_DNA"/>
</dbReference>